<evidence type="ECO:0000256" key="4">
    <source>
        <dbReference type="ARBA" id="ARBA00022692"/>
    </source>
</evidence>
<evidence type="ECO:0000313" key="10">
    <source>
        <dbReference type="Proteomes" id="UP001198034"/>
    </source>
</evidence>
<evidence type="ECO:0000256" key="6">
    <source>
        <dbReference type="ARBA" id="ARBA00023136"/>
    </source>
</evidence>
<dbReference type="Gene3D" id="1.20.81.30">
    <property type="entry name" value="Type II secretion system (T2SS), domain F"/>
    <property type="match status" value="2"/>
</dbReference>
<evidence type="ECO:0000256" key="5">
    <source>
        <dbReference type="ARBA" id="ARBA00022989"/>
    </source>
</evidence>
<feature type="transmembrane region" description="Helical" evidence="7">
    <location>
        <begin position="217"/>
        <end position="236"/>
    </location>
</feature>
<feature type="domain" description="Type II secretion system protein GspF" evidence="8">
    <location>
        <begin position="70"/>
        <end position="187"/>
    </location>
</feature>
<dbReference type="PANTHER" id="PTHR30012">
    <property type="entry name" value="GENERAL SECRETION PATHWAY PROTEIN"/>
    <property type="match status" value="1"/>
</dbReference>
<comment type="subcellular location">
    <subcellularLocation>
        <location evidence="1">Cell membrane</location>
        <topology evidence="1">Multi-pass membrane protein</topology>
    </subcellularLocation>
</comment>
<dbReference type="PRINTS" id="PR00812">
    <property type="entry name" value="BCTERIALGSPF"/>
</dbReference>
<name>A0ABS8BLZ8_9NEIS</name>
<accession>A0ABS8BLZ8</accession>
<organism evidence="9 10">
    <name type="scientific">Deefgea salmonis</name>
    <dbReference type="NCBI Taxonomy" id="2875502"/>
    <lineage>
        <taxon>Bacteria</taxon>
        <taxon>Pseudomonadati</taxon>
        <taxon>Pseudomonadota</taxon>
        <taxon>Betaproteobacteria</taxon>
        <taxon>Neisseriales</taxon>
        <taxon>Chitinibacteraceae</taxon>
        <taxon>Deefgea</taxon>
    </lineage>
</organism>
<evidence type="ECO:0000259" key="8">
    <source>
        <dbReference type="Pfam" id="PF00482"/>
    </source>
</evidence>
<protein>
    <submittedName>
        <fullName evidence="9">Type II secretion system F family protein</fullName>
    </submittedName>
</protein>
<keyword evidence="3" id="KW-1003">Cell membrane</keyword>
<evidence type="ECO:0000256" key="3">
    <source>
        <dbReference type="ARBA" id="ARBA00022475"/>
    </source>
</evidence>
<gene>
    <name evidence="9" type="ORF">LG219_09745</name>
</gene>
<evidence type="ECO:0000256" key="2">
    <source>
        <dbReference type="ARBA" id="ARBA00005745"/>
    </source>
</evidence>
<dbReference type="InterPro" id="IPR018076">
    <property type="entry name" value="T2SS_GspF_dom"/>
</dbReference>
<evidence type="ECO:0000256" key="1">
    <source>
        <dbReference type="ARBA" id="ARBA00004651"/>
    </source>
</evidence>
<feature type="domain" description="Type II secretion system protein GspF" evidence="8">
    <location>
        <begin position="268"/>
        <end position="390"/>
    </location>
</feature>
<dbReference type="Proteomes" id="UP001198034">
    <property type="component" value="Unassembled WGS sequence"/>
</dbReference>
<evidence type="ECO:0000256" key="7">
    <source>
        <dbReference type="SAM" id="Phobius"/>
    </source>
</evidence>
<dbReference type="Pfam" id="PF00482">
    <property type="entry name" value="T2SSF"/>
    <property type="match status" value="2"/>
</dbReference>
<dbReference type="InterPro" id="IPR003004">
    <property type="entry name" value="GspF/PilC"/>
</dbReference>
<evidence type="ECO:0000313" key="9">
    <source>
        <dbReference type="EMBL" id="MCB5196551.1"/>
    </source>
</evidence>
<keyword evidence="6 7" id="KW-0472">Membrane</keyword>
<sequence length="399" mass="44919">MQFEYRAANEQGHIERGAMDAANLAEIEARLSRLGLTLIDAKTRAARRRPWRRDRISRRDLMLFTFHLEQLLGAGVPLLTGLIDLRDSLDQPRFREVLATLIEDIEGGRLLSQALAAHPLVFDAVFVQLIHAGEVSGQLVTVLNGLSASIQWQDELLEHSQKIMLYPIFVAGLILAVGVFLLLYLVPQLLGFLQAMQQKIPWHTQLLLALADFLQHFWWLLLLIAAAVYGGLVWLLRHDSLWADRFAAWQLQIPVLGPIQQKIILARFASCFALLYRAGIPILDCLRICQGVVGHRVMAEALKRITQSMSEGQGLAASFAQRRFFPPLVLRMLHIGETTGQLDQALNNVAYFYQRDIKLAVAQAQTLLEPMLTVILGLLLAWMMSAILLPIFDSLSQIR</sequence>
<keyword evidence="10" id="KW-1185">Reference proteome</keyword>
<dbReference type="EMBL" id="JAJAWG010000005">
    <property type="protein sequence ID" value="MCB5196551.1"/>
    <property type="molecule type" value="Genomic_DNA"/>
</dbReference>
<keyword evidence="4 7" id="KW-0812">Transmembrane</keyword>
<keyword evidence="5 7" id="KW-1133">Transmembrane helix</keyword>
<feature type="transmembrane region" description="Helical" evidence="7">
    <location>
        <begin position="163"/>
        <end position="186"/>
    </location>
</feature>
<dbReference type="RefSeq" id="WP_226764296.1">
    <property type="nucleotide sequence ID" value="NZ_JAJAWG010000005.1"/>
</dbReference>
<proteinExistence type="inferred from homology"/>
<comment type="caution">
    <text evidence="9">The sequence shown here is derived from an EMBL/GenBank/DDBJ whole genome shotgun (WGS) entry which is preliminary data.</text>
</comment>
<feature type="transmembrane region" description="Helical" evidence="7">
    <location>
        <begin position="372"/>
        <end position="392"/>
    </location>
</feature>
<dbReference type="InterPro" id="IPR042094">
    <property type="entry name" value="T2SS_GspF_sf"/>
</dbReference>
<reference evidence="9 10" key="1">
    <citation type="submission" date="2021-10" db="EMBL/GenBank/DDBJ databases">
        <authorList>
            <person name="Chen M."/>
        </authorList>
    </citation>
    <scope>NUCLEOTIDE SEQUENCE [LARGE SCALE GENOMIC DNA]</scope>
    <source>
        <strain evidence="9 10">H3-26</strain>
    </source>
</reference>
<dbReference type="PANTHER" id="PTHR30012:SF0">
    <property type="entry name" value="TYPE II SECRETION SYSTEM PROTEIN F-RELATED"/>
    <property type="match status" value="1"/>
</dbReference>
<comment type="similarity">
    <text evidence="2">Belongs to the GSP F family.</text>
</comment>